<name>A0A845G5H5_9BURK</name>
<evidence type="ECO:0000313" key="2">
    <source>
        <dbReference type="Proteomes" id="UP000470302"/>
    </source>
</evidence>
<gene>
    <name evidence="1" type="ORF">GTP91_20545</name>
</gene>
<sequence length="104" mass="10685">MASYVAKASPPAATYTTLGTVPGDMTVNIRCVNLDPLNAITVRLAISPAAVAPAMPAAADWIEPLDLVIPAGSLLEETAVALAAGETVTVFNSAPTAVWRMHGR</sequence>
<dbReference type="AlphaFoldDB" id="A0A845G5H5"/>
<evidence type="ECO:0000313" key="1">
    <source>
        <dbReference type="EMBL" id="MYM89554.1"/>
    </source>
</evidence>
<dbReference type="Proteomes" id="UP000470302">
    <property type="component" value="Unassembled WGS sequence"/>
</dbReference>
<proteinExistence type="predicted"/>
<dbReference type="EMBL" id="WWCW01000079">
    <property type="protein sequence ID" value="MYM89554.1"/>
    <property type="molecule type" value="Genomic_DNA"/>
</dbReference>
<dbReference type="RefSeq" id="WP_161098469.1">
    <property type="nucleotide sequence ID" value="NZ_WWCW01000079.1"/>
</dbReference>
<accession>A0A845G5H5</accession>
<comment type="caution">
    <text evidence="1">The sequence shown here is derived from an EMBL/GenBank/DDBJ whole genome shotgun (WGS) entry which is preliminary data.</text>
</comment>
<protein>
    <submittedName>
        <fullName evidence="1">Uncharacterized protein</fullName>
    </submittedName>
</protein>
<reference evidence="1 2" key="1">
    <citation type="submission" date="2020-01" db="EMBL/GenBank/DDBJ databases">
        <title>Novel species isolated from a subtropical stream in China.</title>
        <authorList>
            <person name="Lu H."/>
        </authorList>
    </citation>
    <scope>NUCLEOTIDE SEQUENCE [LARGE SCALE GENOMIC DNA]</scope>
    <source>
        <strain evidence="1 2">FT82W</strain>
    </source>
</reference>
<organism evidence="1 2">
    <name type="scientific">Duganella vulcania</name>
    <dbReference type="NCBI Taxonomy" id="2692166"/>
    <lineage>
        <taxon>Bacteria</taxon>
        <taxon>Pseudomonadati</taxon>
        <taxon>Pseudomonadota</taxon>
        <taxon>Betaproteobacteria</taxon>
        <taxon>Burkholderiales</taxon>
        <taxon>Oxalobacteraceae</taxon>
        <taxon>Telluria group</taxon>
        <taxon>Duganella</taxon>
    </lineage>
</organism>